<name>A0A023X349_RUBRA</name>
<dbReference type="OrthoDB" id="27509at2"/>
<proteinExistence type="predicted"/>
<organism evidence="2 4">
    <name type="scientific">Rubrobacter radiotolerans</name>
    <name type="common">Arthrobacter radiotolerans</name>
    <dbReference type="NCBI Taxonomy" id="42256"/>
    <lineage>
        <taxon>Bacteria</taxon>
        <taxon>Bacillati</taxon>
        <taxon>Actinomycetota</taxon>
        <taxon>Rubrobacteria</taxon>
        <taxon>Rubrobacterales</taxon>
        <taxon>Rubrobacteraceae</taxon>
        <taxon>Rubrobacter</taxon>
    </lineage>
</organism>
<dbReference type="eggNOG" id="ENOG5031YU2">
    <property type="taxonomic scope" value="Bacteria"/>
</dbReference>
<dbReference type="Proteomes" id="UP000025229">
    <property type="component" value="Chromosome"/>
</dbReference>
<dbReference type="AlphaFoldDB" id="A0A023X349"/>
<dbReference type="EMBL" id="CP007514">
    <property type="protein sequence ID" value="AHY46435.1"/>
    <property type="molecule type" value="Genomic_DNA"/>
</dbReference>
<dbReference type="STRING" id="42256.RradSPS_1152"/>
<reference evidence="2 4" key="1">
    <citation type="submission" date="2014-03" db="EMBL/GenBank/DDBJ databases">
        <title>Complete genome sequence of the Radio-Resistant Rubrobacter radiotolerans RSPS-4.</title>
        <authorList>
            <person name="Egas C.C."/>
            <person name="Barroso C.C."/>
            <person name="Froufe H.J.C."/>
            <person name="Pacheco J.J."/>
            <person name="Albuquerque L.L."/>
            <person name="da Costa M.M.S."/>
        </authorList>
    </citation>
    <scope>NUCLEOTIDE SEQUENCE [LARGE SCALE GENOMIC DNA]</scope>
    <source>
        <strain evidence="2 4">RSPS-4</strain>
    </source>
</reference>
<keyword evidence="1" id="KW-0472">Membrane</keyword>
<dbReference type="Proteomes" id="UP001281130">
    <property type="component" value="Unassembled WGS sequence"/>
</dbReference>
<keyword evidence="1" id="KW-0812">Transmembrane</keyword>
<keyword evidence="1" id="KW-1133">Transmembrane helix</keyword>
<evidence type="ECO:0000313" key="3">
    <source>
        <dbReference type="EMBL" id="MDX5893842.1"/>
    </source>
</evidence>
<feature type="transmembrane region" description="Helical" evidence="1">
    <location>
        <begin position="52"/>
        <end position="73"/>
    </location>
</feature>
<dbReference type="RefSeq" id="WP_038681301.1">
    <property type="nucleotide sequence ID" value="NZ_CP007514.1"/>
</dbReference>
<gene>
    <name evidence="2" type="ORF">RradSPS_1152</name>
    <name evidence="3" type="ORF">SIL72_07335</name>
</gene>
<evidence type="ECO:0008006" key="5">
    <source>
        <dbReference type="Google" id="ProtNLM"/>
    </source>
</evidence>
<dbReference type="KEGG" id="rrd:RradSPS_1152"/>
<reference evidence="3" key="2">
    <citation type="submission" date="2023-11" db="EMBL/GenBank/DDBJ databases">
        <title>MicrobeMod: A computational toolkit for identifying prokaryotic methylation and restriction-modification with nanopore sequencing.</title>
        <authorList>
            <person name="Crits-Christoph A."/>
            <person name="Kang S.C."/>
            <person name="Lee H."/>
            <person name="Ostrov N."/>
        </authorList>
    </citation>
    <scope>NUCLEOTIDE SEQUENCE</scope>
    <source>
        <strain evidence="3">ATCC 51242</strain>
    </source>
</reference>
<feature type="transmembrane region" description="Helical" evidence="1">
    <location>
        <begin position="6"/>
        <end position="31"/>
    </location>
</feature>
<evidence type="ECO:0000256" key="1">
    <source>
        <dbReference type="SAM" id="Phobius"/>
    </source>
</evidence>
<evidence type="ECO:0000313" key="4">
    <source>
        <dbReference type="Proteomes" id="UP000025229"/>
    </source>
</evidence>
<keyword evidence="4" id="KW-1185">Reference proteome</keyword>
<dbReference type="EMBL" id="JAWXXX010000001">
    <property type="protein sequence ID" value="MDX5893842.1"/>
    <property type="molecule type" value="Genomic_DNA"/>
</dbReference>
<evidence type="ECO:0000313" key="2">
    <source>
        <dbReference type="EMBL" id="AHY46435.1"/>
    </source>
</evidence>
<protein>
    <recommendedName>
        <fullName evidence="5">DUF1772 domain-containing protein</fullName>
    </recommendedName>
</protein>
<dbReference type="HOGENOM" id="CLU_114902_0_0_11"/>
<feature type="transmembrane region" description="Helical" evidence="1">
    <location>
        <begin position="79"/>
        <end position="101"/>
    </location>
</feature>
<accession>A0A023X349</accession>
<sequence length="148" mass="15571">MPDLGVALLLANLVATLFMVGVIWFVQIVHYPLFSKVGPEGFVAYAADHSRLTGYVVGPPMLVEAASALGLVVFPPPGISAAALWLGLGLVLVVWLSTALLQVPRHAALGRGFDLPAHRLLVGTNWVRTVAWSARGLLVTGITAALVV</sequence>